<feature type="domain" description="Helicase C-terminal" evidence="3">
    <location>
        <begin position="334"/>
        <end position="464"/>
    </location>
</feature>
<reference evidence="4 5" key="1">
    <citation type="journal article" date="2020" name="bioRxiv">
        <title>Metabolic contributions of an alphaproteobacterial endosymbiont in the apicomplexan Cardiosporidium cionae.</title>
        <authorList>
            <person name="Hunter E.S."/>
            <person name="Paight C.J."/>
            <person name="Lane C.E."/>
        </authorList>
    </citation>
    <scope>NUCLEOTIDE SEQUENCE [LARGE SCALE GENOMIC DNA]</scope>
    <source>
        <strain evidence="4">ESH_2018</strain>
    </source>
</reference>
<dbReference type="EMBL" id="JADAQX010000215">
    <property type="protein sequence ID" value="KAF8821208.1"/>
    <property type="molecule type" value="Genomic_DNA"/>
</dbReference>
<protein>
    <submittedName>
        <fullName evidence="4">SWI2/SNF2-containing protein</fullName>
    </submittedName>
</protein>
<dbReference type="CDD" id="cd17919">
    <property type="entry name" value="DEXHc_Snf"/>
    <property type="match status" value="1"/>
</dbReference>
<dbReference type="PANTHER" id="PTHR10799">
    <property type="entry name" value="SNF2/RAD54 HELICASE FAMILY"/>
    <property type="match status" value="1"/>
</dbReference>
<dbReference type="Gene3D" id="3.40.50.300">
    <property type="entry name" value="P-loop containing nucleotide triphosphate hydrolases"/>
    <property type="match status" value="1"/>
</dbReference>
<dbReference type="InterPro" id="IPR000330">
    <property type="entry name" value="SNF2_N"/>
</dbReference>
<evidence type="ECO:0000256" key="1">
    <source>
        <dbReference type="ARBA" id="ARBA00022801"/>
    </source>
</evidence>
<dbReference type="SMART" id="SM00490">
    <property type="entry name" value="HELICc"/>
    <property type="match status" value="1"/>
</dbReference>
<accession>A0ABQ7JB70</accession>
<comment type="caution">
    <text evidence="4">The sequence shown here is derived from an EMBL/GenBank/DDBJ whole genome shotgun (WGS) entry which is preliminary data.</text>
</comment>
<dbReference type="SMART" id="SM00487">
    <property type="entry name" value="DEXDc"/>
    <property type="match status" value="1"/>
</dbReference>
<keyword evidence="1" id="KW-0378">Hydrolase</keyword>
<dbReference type="InterPro" id="IPR038718">
    <property type="entry name" value="SNF2-like_sf"/>
</dbReference>
<dbReference type="PROSITE" id="PS51194">
    <property type="entry name" value="HELICASE_CTER"/>
    <property type="match status" value="1"/>
</dbReference>
<evidence type="ECO:0000259" key="2">
    <source>
        <dbReference type="PROSITE" id="PS51192"/>
    </source>
</evidence>
<dbReference type="SUPFAM" id="SSF52540">
    <property type="entry name" value="P-loop containing nucleoside triphosphate hydrolases"/>
    <property type="match status" value="2"/>
</dbReference>
<keyword evidence="5" id="KW-1185">Reference proteome</keyword>
<feature type="domain" description="Helicase ATP-binding" evidence="2">
    <location>
        <begin position="1"/>
        <end position="166"/>
    </location>
</feature>
<evidence type="ECO:0000259" key="3">
    <source>
        <dbReference type="PROSITE" id="PS51194"/>
    </source>
</evidence>
<dbReference type="Pfam" id="PF00176">
    <property type="entry name" value="SNF2-rel_dom"/>
    <property type="match status" value="1"/>
</dbReference>
<dbReference type="InterPro" id="IPR049730">
    <property type="entry name" value="SNF2/RAD54-like_C"/>
</dbReference>
<organism evidence="4 5">
    <name type="scientific">Cardiosporidium cionae</name>
    <dbReference type="NCBI Taxonomy" id="476202"/>
    <lineage>
        <taxon>Eukaryota</taxon>
        <taxon>Sar</taxon>
        <taxon>Alveolata</taxon>
        <taxon>Apicomplexa</taxon>
        <taxon>Aconoidasida</taxon>
        <taxon>Nephromycida</taxon>
        <taxon>Cardiosporidium</taxon>
    </lineage>
</organism>
<dbReference type="Pfam" id="PF00271">
    <property type="entry name" value="Helicase_C"/>
    <property type="match status" value="1"/>
</dbReference>
<dbReference type="Gene3D" id="3.40.50.10810">
    <property type="entry name" value="Tandem AAA-ATPase domain"/>
    <property type="match status" value="1"/>
</dbReference>
<gene>
    <name evidence="4" type="ORF">IE077_004365</name>
</gene>
<evidence type="ECO:0000313" key="5">
    <source>
        <dbReference type="Proteomes" id="UP000823046"/>
    </source>
</evidence>
<proteinExistence type="predicted"/>
<dbReference type="InterPro" id="IPR014001">
    <property type="entry name" value="Helicase_ATP-bd"/>
</dbReference>
<sequence>MIHVYAPAGLGKTLQALAFLCWLMDQSTNQSGPFLVICPLSVVQTWIDQLTLFCPSLRFLSYSGSAEARESLRKGVPLKQQKNPQLTFSLLITTYEFAYSDVAFLSNFQWQCLIVDEAHRLKNSKSKLRMVLMEQYSKKFILLLTGTPIQNNLHELWSLLNFLHPSVFSDLKALEIYSFLRKEKRLFIGVYTSSLCRFLWIFQNSSTKHSFKDISSSSLSQKDFLHSLLRIIMLRRTLSEVSSSSFKQIEKIEYLLFSPLTIMQRIWYKWLLTRDVDVLLIDSTTQMAVKSKRLGNLVMQLRKCCNHPYLFDGAENEPYEEGNHIWKNAGKMIILEKLLVKLKKDGSRVLIFSGSTQMLDIIQDFLTLKEYLYERLDGSMRGEDRFEAIKRFTRIQEEVASLPFIFLLSSRSACVGLNLATADAVILYDSDWNPQIDRQAIARVYRQGQTKRVSVFRLLTRQSG</sequence>
<dbReference type="InterPro" id="IPR001650">
    <property type="entry name" value="Helicase_C-like"/>
</dbReference>
<dbReference type="InterPro" id="IPR027417">
    <property type="entry name" value="P-loop_NTPase"/>
</dbReference>
<dbReference type="CDD" id="cd18793">
    <property type="entry name" value="SF2_C_SNF"/>
    <property type="match status" value="1"/>
</dbReference>
<dbReference type="PROSITE" id="PS51192">
    <property type="entry name" value="HELICASE_ATP_BIND_1"/>
    <property type="match status" value="1"/>
</dbReference>
<name>A0ABQ7JB70_9APIC</name>
<evidence type="ECO:0000313" key="4">
    <source>
        <dbReference type="EMBL" id="KAF8821208.1"/>
    </source>
</evidence>
<dbReference type="Proteomes" id="UP000823046">
    <property type="component" value="Unassembled WGS sequence"/>
</dbReference>